<accession>A0A087SU38</accession>
<evidence type="ECO:0000313" key="2">
    <source>
        <dbReference type="EMBL" id="KFM29242.1"/>
    </source>
</evidence>
<evidence type="ECO:0000313" key="3">
    <source>
        <dbReference type="Proteomes" id="UP000028924"/>
    </source>
</evidence>
<gene>
    <name evidence="2" type="ORF">F751_1618</name>
</gene>
<proteinExistence type="predicted"/>
<dbReference type="GeneID" id="23613009"/>
<sequence length="573" mass="59516">MSGAVLTTFVVLLGSLGLALASTPSSYSWVYTYPTGFSCDPLSIKQFGADPTGAKDVSGVLTSVNSISNFDASGIIHITAGTYLVAKSIALSKPVSLSAGAVLKIASGVTLTFNSPVAAPSSSQIFSGPGAVKFGFGVQASVYVEWFGAKGNGATDDTAAINAVLAAGDSSLNVMFQAKTYLTSGPLMVPSNAVVQAAPGAMVKGKSRLADAFVFQLPTAGGIYIGRQSLPALQNHRRAITFSDAGIIDVYSPSVSGCDEAVRVQSTRAKGAGRQISQVRVEVPKLDNVIKVVNFFDKNGGAVMQGSNFRFGTYTDSGSGTALISFQASGGGWAYWDSNDYHFDRVTPAASSSANKLVLLACDVSTTLYRQNLYISRLDPLPAGGRLTNANIQDCMMVVSASAALSAAQMALPVFRSGTVKSNNFNNFMLTAPAIAGLTASTSPNTRASFNGGLPLTSSLFTLALRANKPSRDPRTGKTPADGKTWPAGEARRFYFYHGLAQNQQLVYVTVPKIGATCQPSGVAITGIFDNSATVPYEVEVVAVACKPLVVADVKSGKVNISFPVLVGTVGTD</sequence>
<dbReference type="InterPro" id="IPR011050">
    <property type="entry name" value="Pectin_lyase_fold/virulence"/>
</dbReference>
<reference evidence="2 3" key="1">
    <citation type="journal article" date="2014" name="BMC Genomics">
        <title>Oil accumulation mechanisms of the oleaginous microalga Chlorella protothecoides revealed through its genome, transcriptomes, and proteomes.</title>
        <authorList>
            <person name="Gao C."/>
            <person name="Wang Y."/>
            <person name="Shen Y."/>
            <person name="Yan D."/>
            <person name="He X."/>
            <person name="Dai J."/>
            <person name="Wu Q."/>
        </authorList>
    </citation>
    <scope>NUCLEOTIDE SEQUENCE [LARGE SCALE GENOMIC DNA]</scope>
    <source>
        <strain evidence="2 3">0710</strain>
    </source>
</reference>
<keyword evidence="3" id="KW-1185">Reference proteome</keyword>
<evidence type="ECO:0000256" key="1">
    <source>
        <dbReference type="SAM" id="SignalP"/>
    </source>
</evidence>
<keyword evidence="1" id="KW-0732">Signal</keyword>
<name>A0A087SU38_AUXPR</name>
<dbReference type="RefSeq" id="XP_011402295.1">
    <property type="nucleotide sequence ID" value="XM_011403993.1"/>
</dbReference>
<dbReference type="OrthoDB" id="1046782at2759"/>
<dbReference type="Gene3D" id="2.160.20.10">
    <property type="entry name" value="Single-stranded right-handed beta-helix, Pectin lyase-like"/>
    <property type="match status" value="1"/>
</dbReference>
<dbReference type="KEGG" id="apro:F751_1618"/>
<dbReference type="SUPFAM" id="SSF51126">
    <property type="entry name" value="Pectin lyase-like"/>
    <property type="match status" value="1"/>
</dbReference>
<feature type="chain" id="PRO_5001829040" evidence="1">
    <location>
        <begin position="22"/>
        <end position="573"/>
    </location>
</feature>
<organism evidence="2 3">
    <name type="scientific">Auxenochlorella protothecoides</name>
    <name type="common">Green microalga</name>
    <name type="synonym">Chlorella protothecoides</name>
    <dbReference type="NCBI Taxonomy" id="3075"/>
    <lineage>
        <taxon>Eukaryota</taxon>
        <taxon>Viridiplantae</taxon>
        <taxon>Chlorophyta</taxon>
        <taxon>core chlorophytes</taxon>
        <taxon>Trebouxiophyceae</taxon>
        <taxon>Chlorellales</taxon>
        <taxon>Chlorellaceae</taxon>
        <taxon>Auxenochlorella</taxon>
    </lineage>
</organism>
<dbReference type="Proteomes" id="UP000028924">
    <property type="component" value="Unassembled WGS sequence"/>
</dbReference>
<dbReference type="EMBL" id="KL662189">
    <property type="protein sequence ID" value="KFM29242.1"/>
    <property type="molecule type" value="Genomic_DNA"/>
</dbReference>
<protein>
    <submittedName>
        <fullName evidence="2">Uncharacterized protein</fullName>
    </submittedName>
</protein>
<dbReference type="InterPro" id="IPR012334">
    <property type="entry name" value="Pectin_lyas_fold"/>
</dbReference>
<feature type="signal peptide" evidence="1">
    <location>
        <begin position="1"/>
        <end position="21"/>
    </location>
</feature>
<dbReference type="AlphaFoldDB" id="A0A087SU38"/>